<comment type="caution">
    <text evidence="1">The sequence shown here is derived from an EMBL/GenBank/DDBJ whole genome shotgun (WGS) entry which is preliminary data.</text>
</comment>
<proteinExistence type="predicted"/>
<dbReference type="RefSeq" id="WP_058448910.1">
    <property type="nucleotide sequence ID" value="NZ_CAAAJF010000006.1"/>
</dbReference>
<protein>
    <submittedName>
        <fullName evidence="1">Uncharacterized protein</fullName>
    </submittedName>
</protein>
<gene>
    <name evidence="1" type="ORF">Ljam_0875</name>
</gene>
<accession>A0A0W0UNW2</accession>
<evidence type="ECO:0000313" key="1">
    <source>
        <dbReference type="EMBL" id="KTD09525.1"/>
    </source>
</evidence>
<sequence length="549" mass="62864">MRRIFIHLPTSTDQQKSDYLLHNQKIAEKLNQDMVVMAKPETLDLLPLQEAASIYQWGDVPILPVEQVRVSFMGHGRRNGFGDFESSNEFFEFLIRLKEQNPQVTDIELFSCNVGLTTEDNRGFAAEVSELVDNNPDLFPGGLALHAFRFEDDGLGNYFLVTPIDIETDKISFGFSKTSGEWEQLNKKLGDLLGVKHTIGAIELLNRNEQYSSRQKRSLNIPLGYRLSDIFEVRKEYYNSQNYEEHLTALSILKEMIELCQVSGLKLSPHPSLGNSFDYMVENASSLRLTDERLEISYSDSHPELLDEGACQTLLNQLSIYDLNINIPGTKININKNGDMSGKQFLSFSHTDLGRITLNLDIEARHTQEQMQEIITANRIPVKNNCNSYDITNLSSVLVSFTSANQEVSELTIKTRKLYDAIGQYRIKLEDDIRRDDPLARSIAKNLFILWNKNIQEESKAEARQLRNEKFELLFWAQHYLSMPSSQEAYNQFHEILSNCSEDTLNYGNNTKSLAKKLTELAENDYHLERPVCLHSNYTDRESKSSNPT</sequence>
<organism evidence="1 2">
    <name type="scientific">Legionella jamestowniensis</name>
    <dbReference type="NCBI Taxonomy" id="455"/>
    <lineage>
        <taxon>Bacteria</taxon>
        <taxon>Pseudomonadati</taxon>
        <taxon>Pseudomonadota</taxon>
        <taxon>Gammaproteobacteria</taxon>
        <taxon>Legionellales</taxon>
        <taxon>Legionellaceae</taxon>
        <taxon>Legionella</taxon>
    </lineage>
</organism>
<name>A0A0W0UNW2_9GAMM</name>
<dbReference type="PATRIC" id="fig|455.5.peg.929"/>
<dbReference type="OrthoDB" id="9933830at2"/>
<evidence type="ECO:0000313" key="2">
    <source>
        <dbReference type="Proteomes" id="UP000054715"/>
    </source>
</evidence>
<reference evidence="1 2" key="1">
    <citation type="submission" date="2015-11" db="EMBL/GenBank/DDBJ databases">
        <title>Genomic analysis of 38 Legionella species identifies large and diverse effector repertoires.</title>
        <authorList>
            <person name="Burstein D."/>
            <person name="Amaro F."/>
            <person name="Zusman T."/>
            <person name="Lifshitz Z."/>
            <person name="Cohen O."/>
            <person name="Gilbert J.A."/>
            <person name="Pupko T."/>
            <person name="Shuman H.A."/>
            <person name="Segal G."/>
        </authorList>
    </citation>
    <scope>NUCLEOTIDE SEQUENCE [LARGE SCALE GENOMIC DNA]</scope>
    <source>
        <strain evidence="1 2">JA-26-G1-E2</strain>
    </source>
</reference>
<dbReference type="AlphaFoldDB" id="A0A0W0UNW2"/>
<dbReference type="Proteomes" id="UP000054715">
    <property type="component" value="Unassembled WGS sequence"/>
</dbReference>
<dbReference type="EMBL" id="LNYG01000012">
    <property type="protein sequence ID" value="KTD09525.1"/>
    <property type="molecule type" value="Genomic_DNA"/>
</dbReference>